<feature type="signal peptide" evidence="6">
    <location>
        <begin position="1"/>
        <end position="32"/>
    </location>
</feature>
<evidence type="ECO:0000313" key="7">
    <source>
        <dbReference type="EMBL" id="MCP2368000.1"/>
    </source>
</evidence>
<dbReference type="InterPro" id="IPR006059">
    <property type="entry name" value="SBP"/>
</dbReference>
<keyword evidence="3" id="KW-0472">Membrane</keyword>
<dbReference type="STRING" id="589382.SAMN04489721_0701"/>
<gene>
    <name evidence="7" type="ORF">BCL57_002159</name>
    <name evidence="8" type="ORF">SAMN04489721_0701</name>
</gene>
<evidence type="ECO:0000256" key="4">
    <source>
        <dbReference type="ARBA" id="ARBA00023139"/>
    </source>
</evidence>
<evidence type="ECO:0000256" key="6">
    <source>
        <dbReference type="SAM" id="SignalP"/>
    </source>
</evidence>
<dbReference type="PANTHER" id="PTHR43649">
    <property type="entry name" value="ARABINOSE-BINDING PROTEIN-RELATED"/>
    <property type="match status" value="1"/>
</dbReference>
<dbReference type="Proteomes" id="UP000893823">
    <property type="component" value="Unassembled WGS sequence"/>
</dbReference>
<dbReference type="InterPro" id="IPR050490">
    <property type="entry name" value="Bact_solute-bd_prot1"/>
</dbReference>
<evidence type="ECO:0000256" key="3">
    <source>
        <dbReference type="ARBA" id="ARBA00023136"/>
    </source>
</evidence>
<evidence type="ECO:0000313" key="9">
    <source>
        <dbReference type="Proteomes" id="UP000199482"/>
    </source>
</evidence>
<keyword evidence="2 6" id="KW-0732">Signal</keyword>
<proteinExistence type="predicted"/>
<dbReference type="Pfam" id="PF01547">
    <property type="entry name" value="SBP_bac_1"/>
    <property type="match status" value="1"/>
</dbReference>
<reference evidence="9" key="2">
    <citation type="submission" date="2016-10" db="EMBL/GenBank/DDBJ databases">
        <authorList>
            <person name="Varghese N."/>
            <person name="Submissions S."/>
        </authorList>
    </citation>
    <scope>NUCLEOTIDE SEQUENCE [LARGE SCALE GENOMIC DNA]</scope>
    <source>
        <strain evidence="9">CPCC 202695</strain>
    </source>
</reference>
<keyword evidence="1" id="KW-1003">Cell membrane</keyword>
<protein>
    <submittedName>
        <fullName evidence="8">Carbohydrate ABC transporter substrate-binding protein, CUT1 family</fullName>
    </submittedName>
    <submittedName>
        <fullName evidence="7">Raffinose/stachyose/melibiose transport system substrate-binding protein</fullName>
    </submittedName>
</protein>
<dbReference type="EMBL" id="SODL02000003">
    <property type="protein sequence ID" value="MCP2368000.1"/>
    <property type="molecule type" value="Genomic_DNA"/>
</dbReference>
<keyword evidence="5" id="KW-0449">Lipoprotein</keyword>
<keyword evidence="4" id="KW-0564">Palmitate</keyword>
<keyword evidence="10" id="KW-1185">Reference proteome</keyword>
<feature type="chain" id="PRO_5039405454" evidence="6">
    <location>
        <begin position="33"/>
        <end position="436"/>
    </location>
</feature>
<dbReference type="Gene3D" id="3.40.190.10">
    <property type="entry name" value="Periplasmic binding protein-like II"/>
    <property type="match status" value="2"/>
</dbReference>
<sequence length="436" mass="44751">MPQHAQHPATMPLRWSLLVAPVAGALILSGCAAGGGDDGGDSGGDSAAADSFSVMVAQANDQDVAYQELITQYSEETGVDVEVIPYPSEAYNTQLTTQLQAGNAADAMILAPGTGQPISVISLAEAGFLEPVDETSADVIPEGTESMYEVDGKIYAQPTSLSVSGFVYNPAAGEEVGVDEFPSSFDDLLEACKTARDGGKSFAVIAGGVPFNTGLLAQIVSATRVYAETPDWNQQRADGDVTFADSDGWKQTLEDIITMNEEGCYQDGAAGGTFDSITNGLGGGSALSAPVPGSAATSINAGAGLETDVQAFPPADGQDAFALASANYAWGINAAAEDGAKAAVQQFLDWAAEPEQAKTFADLFGAVPISGISADTLLPVYQPIAELLESGAYAGLPNAEWPNPAVYDALGVGVQGLLTGQKTVDQVLEEMDAAWG</sequence>
<accession>A0A1H1P3C2</accession>
<dbReference type="Proteomes" id="UP000199482">
    <property type="component" value="Chromosome I"/>
</dbReference>
<dbReference type="EMBL" id="LT629755">
    <property type="protein sequence ID" value="SDS05530.1"/>
    <property type="molecule type" value="Genomic_DNA"/>
</dbReference>
<dbReference type="OrthoDB" id="3256840at2"/>
<evidence type="ECO:0000256" key="1">
    <source>
        <dbReference type="ARBA" id="ARBA00022475"/>
    </source>
</evidence>
<organism evidence="8 9">
    <name type="scientific">Agromyces flavus</name>
    <dbReference type="NCBI Taxonomy" id="589382"/>
    <lineage>
        <taxon>Bacteria</taxon>
        <taxon>Bacillati</taxon>
        <taxon>Actinomycetota</taxon>
        <taxon>Actinomycetes</taxon>
        <taxon>Micrococcales</taxon>
        <taxon>Microbacteriaceae</taxon>
        <taxon>Agromyces</taxon>
    </lineage>
</organism>
<dbReference type="PANTHER" id="PTHR43649:SF33">
    <property type="entry name" value="POLYGALACTURONAN_RHAMNOGALACTURONAN-BINDING PROTEIN YTCQ"/>
    <property type="match status" value="1"/>
</dbReference>
<reference evidence="8" key="1">
    <citation type="submission" date="2016-10" db="EMBL/GenBank/DDBJ databases">
        <authorList>
            <person name="de Groot N.N."/>
        </authorList>
    </citation>
    <scope>NUCLEOTIDE SEQUENCE [LARGE SCALE GENOMIC DNA]</scope>
    <source>
        <strain evidence="8">CPCC 202695</strain>
    </source>
</reference>
<dbReference type="RefSeq" id="WP_092669318.1">
    <property type="nucleotide sequence ID" value="NZ_BMDN01000003.1"/>
</dbReference>
<evidence type="ECO:0000256" key="5">
    <source>
        <dbReference type="ARBA" id="ARBA00023288"/>
    </source>
</evidence>
<dbReference type="SUPFAM" id="SSF53850">
    <property type="entry name" value="Periplasmic binding protein-like II"/>
    <property type="match status" value="1"/>
</dbReference>
<evidence type="ECO:0000256" key="2">
    <source>
        <dbReference type="ARBA" id="ARBA00022729"/>
    </source>
</evidence>
<evidence type="ECO:0000313" key="8">
    <source>
        <dbReference type="EMBL" id="SDS05530.1"/>
    </source>
</evidence>
<reference evidence="7" key="3">
    <citation type="submission" date="2022-06" db="EMBL/GenBank/DDBJ databases">
        <title>Genomic Encyclopedia of Type Strains, Phase III (KMG-III): the genomes of soil and plant-associated and newly described type strains.</title>
        <authorList>
            <person name="Whitman W."/>
        </authorList>
    </citation>
    <scope>NUCLEOTIDE SEQUENCE</scope>
    <source>
        <strain evidence="7">CPCC 202695</strain>
    </source>
</reference>
<name>A0A1H1P3C2_9MICO</name>
<evidence type="ECO:0000313" key="10">
    <source>
        <dbReference type="Proteomes" id="UP000893823"/>
    </source>
</evidence>
<dbReference type="AlphaFoldDB" id="A0A1H1P3C2"/>